<accession>A0A9Q1LQ82</accession>
<reference evidence="4" key="2">
    <citation type="journal article" date="2023" name="Proc. Natl. Acad. Sci. U.S.A.">
        <title>Genomic and structural basis for evolution of tropane alkaloid biosynthesis.</title>
        <authorList>
            <person name="Wanga Y.-J."/>
            <person name="Taina T."/>
            <person name="Yua J.-Y."/>
            <person name="Lia J."/>
            <person name="Xua B."/>
            <person name="Chenc J."/>
            <person name="D'Auriad J.C."/>
            <person name="Huanga J.-P."/>
            <person name="Huanga S.-X."/>
        </authorList>
    </citation>
    <scope>NUCLEOTIDE SEQUENCE [LARGE SCALE GENOMIC DNA]</scope>
    <source>
        <strain evidence="4">cv. KIB-2019</strain>
    </source>
</reference>
<comment type="caution">
    <text evidence="2">The sequence shown here is derived from an EMBL/GenBank/DDBJ whole genome shotgun (WGS) entry which is preliminary data.</text>
</comment>
<name>A0A9Q1LQ82_9SOLA</name>
<protein>
    <submittedName>
        <fullName evidence="2">Uncharacterized protein</fullName>
    </submittedName>
</protein>
<dbReference type="EMBL" id="JAJAGQ010000015">
    <property type="protein sequence ID" value="KAJ8542027.1"/>
    <property type="molecule type" value="Genomic_DNA"/>
</dbReference>
<dbReference type="OrthoDB" id="1303585at2759"/>
<proteinExistence type="predicted"/>
<organism evidence="2 4">
    <name type="scientific">Anisodus acutangulus</name>
    <dbReference type="NCBI Taxonomy" id="402998"/>
    <lineage>
        <taxon>Eukaryota</taxon>
        <taxon>Viridiplantae</taxon>
        <taxon>Streptophyta</taxon>
        <taxon>Embryophyta</taxon>
        <taxon>Tracheophyta</taxon>
        <taxon>Spermatophyta</taxon>
        <taxon>Magnoliopsida</taxon>
        <taxon>eudicotyledons</taxon>
        <taxon>Gunneridae</taxon>
        <taxon>Pentapetalae</taxon>
        <taxon>asterids</taxon>
        <taxon>lamiids</taxon>
        <taxon>Solanales</taxon>
        <taxon>Solanaceae</taxon>
        <taxon>Solanoideae</taxon>
        <taxon>Hyoscyameae</taxon>
        <taxon>Anisodus</taxon>
    </lineage>
</organism>
<keyword evidence="1" id="KW-0732">Signal</keyword>
<evidence type="ECO:0000313" key="2">
    <source>
        <dbReference type="EMBL" id="KAJ8542027.1"/>
    </source>
</evidence>
<evidence type="ECO:0000256" key="1">
    <source>
        <dbReference type="SAM" id="SignalP"/>
    </source>
</evidence>
<dbReference type="AlphaFoldDB" id="A0A9Q1LQ82"/>
<reference evidence="2" key="1">
    <citation type="submission" date="2021-09" db="EMBL/GenBank/DDBJ databases">
        <title>Genomic insights and catalytic innovation underlie evolution of tropane alkaloids biosynthesis.</title>
        <authorList>
            <person name="Wang Y.-J."/>
            <person name="Tian T."/>
            <person name="Huang J.-P."/>
            <person name="Huang S.-X."/>
        </authorList>
    </citation>
    <scope>NUCLEOTIDE SEQUENCE</scope>
    <source>
        <strain evidence="2">KIB-2019</strain>
        <tissue evidence="2">Leaf</tissue>
    </source>
</reference>
<dbReference type="EMBL" id="JAJAGQ010000015">
    <property type="protein sequence ID" value="KAJ8542028.1"/>
    <property type="molecule type" value="Genomic_DNA"/>
</dbReference>
<keyword evidence="4" id="KW-1185">Reference proteome</keyword>
<sequence length="111" mass="12457">MGGKSFSSKLDFALAFLLFVSVFQLLMANEEAKPTELNVLQLPISKGFDSEALDEVFQGVTTRYDQSYRIRPGKNAFCLWTRYCKTDSDCEGARCGPRCKPTYNQPNICAP</sequence>
<evidence type="ECO:0000313" key="4">
    <source>
        <dbReference type="Proteomes" id="UP001152561"/>
    </source>
</evidence>
<feature type="chain" id="PRO_5042782851" evidence="1">
    <location>
        <begin position="29"/>
        <end position="111"/>
    </location>
</feature>
<gene>
    <name evidence="2" type="ORF">K7X08_016893</name>
    <name evidence="3" type="ORF">K7X08_016894</name>
</gene>
<evidence type="ECO:0000313" key="3">
    <source>
        <dbReference type="EMBL" id="KAJ8542028.1"/>
    </source>
</evidence>
<dbReference type="Proteomes" id="UP001152561">
    <property type="component" value="Unassembled WGS sequence"/>
</dbReference>
<feature type="signal peptide" evidence="1">
    <location>
        <begin position="1"/>
        <end position="28"/>
    </location>
</feature>